<dbReference type="Gene3D" id="3.90.550.50">
    <property type="match status" value="2"/>
</dbReference>
<dbReference type="SUPFAM" id="SSF53448">
    <property type="entry name" value="Nucleotide-diphospho-sugar transferases"/>
    <property type="match status" value="2"/>
</dbReference>
<name>A0A8J2HPN3_COTCN</name>
<evidence type="ECO:0000313" key="12">
    <source>
        <dbReference type="Proteomes" id="UP000786811"/>
    </source>
</evidence>
<evidence type="ECO:0000256" key="3">
    <source>
        <dbReference type="ARBA" id="ARBA00022679"/>
    </source>
</evidence>
<dbReference type="InterPro" id="IPR029044">
    <property type="entry name" value="Nucleotide-diphossugar_trans"/>
</dbReference>
<keyword evidence="7" id="KW-0333">Golgi apparatus</keyword>
<dbReference type="GO" id="GO:0032580">
    <property type="term" value="C:Golgi cisterna membrane"/>
    <property type="evidence" value="ECO:0007669"/>
    <property type="project" value="UniProtKB-SubCell"/>
</dbReference>
<dbReference type="GO" id="GO:0047238">
    <property type="term" value="F:glucuronosyl-N-acetylgalactosaminyl-proteoglycan 4-beta-N-acetylgalactosaminyltransferase activity"/>
    <property type="evidence" value="ECO:0007669"/>
    <property type="project" value="TreeGrafter"/>
</dbReference>
<evidence type="ECO:0000256" key="1">
    <source>
        <dbReference type="ARBA" id="ARBA00004447"/>
    </source>
</evidence>
<dbReference type="EC" id="2.4.1.226" evidence="10"/>
<dbReference type="PANTHER" id="PTHR12369:SF11">
    <property type="entry name" value="HEXOSYLTRANSFERASE"/>
    <property type="match status" value="1"/>
</dbReference>
<keyword evidence="12" id="KW-1185">Reference proteome</keyword>
<evidence type="ECO:0000256" key="9">
    <source>
        <dbReference type="ARBA" id="ARBA00023180"/>
    </source>
</evidence>
<keyword evidence="8" id="KW-0472">Membrane</keyword>
<dbReference type="InterPro" id="IPR008428">
    <property type="entry name" value="Chond_GalNAc"/>
</dbReference>
<reference evidence="11" key="1">
    <citation type="submission" date="2021-04" db="EMBL/GenBank/DDBJ databases">
        <authorList>
            <person name="Chebbi M.A.C M."/>
        </authorList>
    </citation>
    <scope>NUCLEOTIDE SEQUENCE</scope>
</reference>
<protein>
    <recommendedName>
        <fullName evidence="10">N-acetylgalactosaminyl-proteoglycan 3-beta-glucuronosyltransferase</fullName>
        <ecNumber evidence="10">2.4.1.226</ecNumber>
    </recommendedName>
</protein>
<gene>
    <name evidence="11" type="ORF">HICCMSTLAB_LOCUS10606</name>
</gene>
<proteinExistence type="inferred from homology"/>
<keyword evidence="9" id="KW-0325">Glycoprotein</keyword>
<keyword evidence="6" id="KW-1133">Transmembrane helix</keyword>
<dbReference type="Proteomes" id="UP000786811">
    <property type="component" value="Unassembled WGS sequence"/>
</dbReference>
<dbReference type="Pfam" id="PF05679">
    <property type="entry name" value="CHGN"/>
    <property type="match status" value="3"/>
</dbReference>
<dbReference type="EMBL" id="CAJNRD030001123">
    <property type="protein sequence ID" value="CAG5101704.1"/>
    <property type="molecule type" value="Genomic_DNA"/>
</dbReference>
<evidence type="ECO:0000256" key="2">
    <source>
        <dbReference type="ARBA" id="ARBA00009239"/>
    </source>
</evidence>
<dbReference type="FunFam" id="3.90.550.50:FF:000004">
    <property type="entry name" value="Hexosyltransferase"/>
    <property type="match status" value="2"/>
</dbReference>
<dbReference type="GO" id="GO:0050510">
    <property type="term" value="F:N-acetylgalactosaminyl-proteoglycan 3-beta-glucuronosyltransferase activity"/>
    <property type="evidence" value="ECO:0007669"/>
    <property type="project" value="UniProtKB-EC"/>
</dbReference>
<dbReference type="Gene3D" id="3.90.550.10">
    <property type="entry name" value="Spore Coat Polysaccharide Biosynthesis Protein SpsA, Chain A"/>
    <property type="match status" value="2"/>
</dbReference>
<evidence type="ECO:0000256" key="5">
    <source>
        <dbReference type="ARBA" id="ARBA00022968"/>
    </source>
</evidence>
<evidence type="ECO:0000313" key="11">
    <source>
        <dbReference type="EMBL" id="CAG5101704.1"/>
    </source>
</evidence>
<comment type="subcellular location">
    <subcellularLocation>
        <location evidence="1">Golgi apparatus</location>
        <location evidence="1">Golgi stack membrane</location>
        <topology evidence="1">Single-pass type II membrane protein</topology>
    </subcellularLocation>
</comment>
<sequence length="1501" mass="175131">MIFRLECRVSDVETATQHGRWLVFALVYWLVSSRARLCVCLNRNENVAMRTASRPASIQAFGNNFENMTEDKDGFVIVGVMTTQKYLKTRAKAVWETWGREIPGKIIFFSSEESKVPDNCPDLPLVALPKVDDSYPPQKKSFLMLKYMWENYGSKFEWFIRADDDVYIRTDRLKKLLMSVDSGKPMYIGQAGRGNSKEIGKLGLNYDENYCMGGPGVIMTKETMKKIVPHVKDCLGNLYTTHEDVELGRCVKKYAGIPCTWSYEMRSILYHNSSGDQSFTGNLKKREVHQAITLHPIKSPPYMYRLHNYMRALKIQDLQHERIKLHRDIYSMAELLRENVREFIRKPIAENVELFPNSDRENYFGDTLMLEYSLTGLNPRRRIHSDVKEGLEDITREVMASINSCSRQRGRVVEEQSMLYGYRRVDAYGADTILDLLLVYRKYRGREVTLSVRRHVYVHQHFTGIEAREVIEDQEDGDQTRQRNFPNFYSTFLFNFPPSKPEEDPVEDKTVHLVVPLSGRFKTFKRFIKNYEQVCLSTNAKTELLIVLYPHKLEDSVDSTFNLVDSIKLKYENAKIKILLDKDNLFSRAKALDLAIKHLNNEDLVLFIDVDLVFTHEALQRVRLNTVINKKMYFPIMFSQYDPYYVYYFEKSNRDKKKNQFGDLANLSEPMGYWRLFSFGIVSLYKRDYLKIGGFNLSIEGWGIEDLDFYDKSVRSYITVFRAPDVNFVHVYHKITCDEKLSITQKTMCEGSKYETLASKDTLMKIICNGSDYLTFAKKKNRTHSLLINNNNLNSNINENDKEAFGNNFENMTEDKNGLVIVGVMTAQKYLKTRAKAVWETWGREVPGKIIFFSSEESKVPDNCPDLPLVALPKVDDSYPPQKKSFLMLKYMWENYGSKFEWFIRADDDVYIRTDRLKKLLMSVDSGKPMYIGQAGRGNSEEIGQLALNYDENFCMGGPGVIMSKETMKKIVPHVKDCLGNLYTTHEDVELGRCMQSILYHNSSGDQSFTGNLKKREVHQAITLHPIKSPPYMYRLHNYMRALKIQDLQHEKIKLHRDIYSMAELLRENVREFIRKPIAENVELFPNSDRENYFGDTLMLEYSLSDSNPRRRIHSDVKEGLEDITREVMASINSCSRQRGRVVEERSMLYGYRRVDAYGADTILDLLLVYRKYRGRKVTLPVRRHVYVHQHFTGIEAREVIEDQEDGDQTRHRNFPNFYSTFLFNFPPSKPEEDPVEDKTVHLVVPLSGRFKTFKRFIKNYEQVCLSTNAKTELLIVLYPHKLEDSVDNKDNLFSRAKALDLAIKHLNNNDLVFFIDVDIAFTHEALQRVRLNTVINKKIYFPIVFSQYDPNYVYYFDKSNREKKKNQFGDLANLSEPMGYWRLFGFGIVSLYKRDYLKIGGFNLSIEGWGKEDVDFYEKSVKSYITVFRAPDANLVHVYHKVTCDEKLSSTQKTMCKGSRYETLASKDTLMKIICNGSDYLTFAKKRNRIWINFEKIFIV</sequence>
<comment type="similarity">
    <text evidence="2">Belongs to the chondroitin N-acetylgalactosaminyltransferase family.</text>
</comment>
<evidence type="ECO:0000256" key="4">
    <source>
        <dbReference type="ARBA" id="ARBA00022692"/>
    </source>
</evidence>
<accession>A0A8J2HPN3</accession>
<evidence type="ECO:0000256" key="7">
    <source>
        <dbReference type="ARBA" id="ARBA00023034"/>
    </source>
</evidence>
<evidence type="ECO:0000256" key="10">
    <source>
        <dbReference type="ARBA" id="ARBA00066811"/>
    </source>
</evidence>
<keyword evidence="5" id="KW-0735">Signal-anchor</keyword>
<evidence type="ECO:0000256" key="6">
    <source>
        <dbReference type="ARBA" id="ARBA00022989"/>
    </source>
</evidence>
<organism evidence="11 12">
    <name type="scientific">Cotesia congregata</name>
    <name type="common">Parasitoid wasp</name>
    <name type="synonym">Apanteles congregatus</name>
    <dbReference type="NCBI Taxonomy" id="51543"/>
    <lineage>
        <taxon>Eukaryota</taxon>
        <taxon>Metazoa</taxon>
        <taxon>Ecdysozoa</taxon>
        <taxon>Arthropoda</taxon>
        <taxon>Hexapoda</taxon>
        <taxon>Insecta</taxon>
        <taxon>Pterygota</taxon>
        <taxon>Neoptera</taxon>
        <taxon>Endopterygota</taxon>
        <taxon>Hymenoptera</taxon>
        <taxon>Apocrita</taxon>
        <taxon>Ichneumonoidea</taxon>
        <taxon>Braconidae</taxon>
        <taxon>Microgastrinae</taxon>
        <taxon>Cotesia</taxon>
    </lineage>
</organism>
<keyword evidence="4" id="KW-0812">Transmembrane</keyword>
<dbReference type="OrthoDB" id="431432at2759"/>
<dbReference type="InterPro" id="IPR051227">
    <property type="entry name" value="CS_glycosyltransferase"/>
</dbReference>
<dbReference type="PANTHER" id="PTHR12369">
    <property type="entry name" value="CHONDROITIN SYNTHASE"/>
    <property type="match status" value="1"/>
</dbReference>
<evidence type="ECO:0000256" key="8">
    <source>
        <dbReference type="ARBA" id="ARBA00023136"/>
    </source>
</evidence>
<comment type="caution">
    <text evidence="11">The sequence shown here is derived from an EMBL/GenBank/DDBJ whole genome shotgun (WGS) entry which is preliminary data.</text>
</comment>
<keyword evidence="3" id="KW-0808">Transferase</keyword>